<dbReference type="RefSeq" id="WP_156231503.1">
    <property type="nucleotide sequence ID" value="NZ_CP046455.1"/>
</dbReference>
<dbReference type="AlphaFoldDB" id="A0A6B8VVB6"/>
<keyword evidence="1" id="KW-0472">Membrane</keyword>
<keyword evidence="1" id="KW-0812">Transmembrane</keyword>
<feature type="transmembrane region" description="Helical" evidence="1">
    <location>
        <begin position="30"/>
        <end position="50"/>
    </location>
</feature>
<reference evidence="2 3" key="1">
    <citation type="submission" date="2019-11" db="EMBL/GenBank/DDBJ databases">
        <title>Complete genome sequence of Corynebacterium kalinowskii 1959, a novel Corynebacterium species isolated from soil of a small paddock in Vilsendorf, Germany.</title>
        <authorList>
            <person name="Schaffert L."/>
            <person name="Ruwe M."/>
            <person name="Milse J."/>
            <person name="Hanuschka K."/>
            <person name="Ortseifen V."/>
            <person name="Droste J."/>
            <person name="Brandt D."/>
            <person name="Schlueter L."/>
            <person name="Kutter Y."/>
            <person name="Vinke S."/>
            <person name="Viehoefer P."/>
            <person name="Jacob L."/>
            <person name="Luebke N.-C."/>
            <person name="Schulte-Berndt E."/>
            <person name="Hain C."/>
            <person name="Linder M."/>
            <person name="Schmidt P."/>
            <person name="Wollenschlaeger L."/>
            <person name="Luttermann T."/>
            <person name="Thieme E."/>
            <person name="Hassa J."/>
            <person name="Haak M."/>
            <person name="Wittchen M."/>
            <person name="Mentz A."/>
            <person name="Persicke M."/>
            <person name="Busche T."/>
            <person name="Ruckert C."/>
        </authorList>
    </citation>
    <scope>NUCLEOTIDE SEQUENCE [LARGE SCALE GENOMIC DNA]</scope>
    <source>
        <strain evidence="2 3">2039</strain>
    </source>
</reference>
<sequence length="89" mass="9707">MLSTTIIASVIAFLGGVAAYYTWKENRGLSIICGALGTLAAAIAVVLAFIGTLMLIMKIIPILLLVGMVWLCWYLFTRRNSRAEKVDIT</sequence>
<protein>
    <submittedName>
        <fullName evidence="2">Uncharacterized protein</fullName>
    </submittedName>
</protein>
<evidence type="ECO:0000313" key="2">
    <source>
        <dbReference type="EMBL" id="QGU08083.1"/>
    </source>
</evidence>
<accession>A0A6B8VVB6</accession>
<evidence type="ECO:0000256" key="1">
    <source>
        <dbReference type="SAM" id="Phobius"/>
    </source>
</evidence>
<dbReference type="Proteomes" id="UP000424462">
    <property type="component" value="Chromosome"/>
</dbReference>
<keyword evidence="3" id="KW-1185">Reference proteome</keyword>
<dbReference type="KEGG" id="cok:COCCU_10830"/>
<name>A0A6B8VVB6_9CORY</name>
<feature type="transmembrane region" description="Helical" evidence="1">
    <location>
        <begin position="6"/>
        <end position="23"/>
    </location>
</feature>
<gene>
    <name evidence="2" type="ORF">COCCU_10830</name>
</gene>
<evidence type="ECO:0000313" key="3">
    <source>
        <dbReference type="Proteomes" id="UP000424462"/>
    </source>
</evidence>
<feature type="transmembrane region" description="Helical" evidence="1">
    <location>
        <begin position="56"/>
        <end position="76"/>
    </location>
</feature>
<proteinExistence type="predicted"/>
<keyword evidence="1" id="KW-1133">Transmembrane helix</keyword>
<dbReference type="EMBL" id="CP046455">
    <property type="protein sequence ID" value="QGU08083.1"/>
    <property type="molecule type" value="Genomic_DNA"/>
</dbReference>
<organism evidence="2 3">
    <name type="scientific">Corynebacterium occultum</name>
    <dbReference type="NCBI Taxonomy" id="2675219"/>
    <lineage>
        <taxon>Bacteria</taxon>
        <taxon>Bacillati</taxon>
        <taxon>Actinomycetota</taxon>
        <taxon>Actinomycetes</taxon>
        <taxon>Mycobacteriales</taxon>
        <taxon>Corynebacteriaceae</taxon>
        <taxon>Corynebacterium</taxon>
    </lineage>
</organism>